<dbReference type="EMBL" id="JAATJU010025600">
    <property type="protein sequence ID" value="KAH0503115.1"/>
    <property type="molecule type" value="Genomic_DNA"/>
</dbReference>
<organism evidence="3 4">
    <name type="scientific">Microtus ochrogaster</name>
    <name type="common">Prairie vole</name>
    <dbReference type="NCBI Taxonomy" id="79684"/>
    <lineage>
        <taxon>Eukaryota</taxon>
        <taxon>Metazoa</taxon>
        <taxon>Chordata</taxon>
        <taxon>Craniata</taxon>
        <taxon>Vertebrata</taxon>
        <taxon>Euteleostomi</taxon>
        <taxon>Mammalia</taxon>
        <taxon>Eutheria</taxon>
        <taxon>Euarchontoglires</taxon>
        <taxon>Glires</taxon>
        <taxon>Rodentia</taxon>
        <taxon>Myomorpha</taxon>
        <taxon>Muroidea</taxon>
        <taxon>Cricetidae</taxon>
        <taxon>Arvicolinae</taxon>
        <taxon>Microtus</taxon>
    </lineage>
</organism>
<accession>A0A8J6G1J8</accession>
<evidence type="ECO:0000313" key="3">
    <source>
        <dbReference type="EMBL" id="KAH0503115.1"/>
    </source>
</evidence>
<dbReference type="InterPro" id="IPR051149">
    <property type="entry name" value="Spindly/BICDR_Dynein_Adapter"/>
</dbReference>
<dbReference type="PANTHER" id="PTHR32123">
    <property type="entry name" value="BICD FAMILY-LIKE CARGO ADAPTER"/>
    <property type="match status" value="1"/>
</dbReference>
<comment type="caution">
    <text evidence="3">The sequence shown here is derived from an EMBL/GenBank/DDBJ whole genome shotgun (WGS) entry which is preliminary data.</text>
</comment>
<dbReference type="Proteomes" id="UP000710432">
    <property type="component" value="Unassembled WGS sequence"/>
</dbReference>
<evidence type="ECO:0000256" key="1">
    <source>
        <dbReference type="ARBA" id="ARBA00023054"/>
    </source>
</evidence>
<dbReference type="GO" id="GO:0000940">
    <property type="term" value="C:outer kinetochore"/>
    <property type="evidence" value="ECO:0007669"/>
    <property type="project" value="TreeGrafter"/>
</dbReference>
<feature type="coiled-coil region" evidence="2">
    <location>
        <begin position="4"/>
        <end position="45"/>
    </location>
</feature>
<reference evidence="3" key="1">
    <citation type="submission" date="2020-03" db="EMBL/GenBank/DDBJ databases">
        <title>Studies in the Genomics of Life Span.</title>
        <authorList>
            <person name="Glass D."/>
        </authorList>
    </citation>
    <scope>NUCLEOTIDE SEQUENCE</scope>
    <source>
        <strain evidence="3">LTLLF</strain>
        <tissue evidence="3">Muscle</tissue>
    </source>
</reference>
<dbReference type="AlphaFoldDB" id="A0A8J6G1J8"/>
<dbReference type="GO" id="GO:0034501">
    <property type="term" value="P:protein localization to kinetochore"/>
    <property type="evidence" value="ECO:0007669"/>
    <property type="project" value="TreeGrafter"/>
</dbReference>
<dbReference type="GO" id="GO:0000132">
    <property type="term" value="P:establishment of mitotic spindle orientation"/>
    <property type="evidence" value="ECO:0007669"/>
    <property type="project" value="TreeGrafter"/>
</dbReference>
<dbReference type="GO" id="GO:0007080">
    <property type="term" value="P:mitotic metaphase chromosome alignment"/>
    <property type="evidence" value="ECO:0007669"/>
    <property type="project" value="TreeGrafter"/>
</dbReference>
<name>A0A8J6G1J8_MICOH</name>
<evidence type="ECO:0000256" key="2">
    <source>
        <dbReference type="SAM" id="Coils"/>
    </source>
</evidence>
<dbReference type="GO" id="GO:0000922">
    <property type="term" value="C:spindle pole"/>
    <property type="evidence" value="ECO:0007669"/>
    <property type="project" value="TreeGrafter"/>
</dbReference>
<protein>
    <submittedName>
        <fullName evidence="3">Protein Spindly</fullName>
    </submittedName>
</protein>
<sequence>MHRVDRLQEEKEEREKEVVSYYNSLEKARVENQDLQVQLGHALQQALDPNSKGNSLLAEVDDRMAAMERQLNPMKISVSEEAQCIHQRADEVTNLHTAEDAGISN</sequence>
<proteinExistence type="predicted"/>
<gene>
    <name evidence="3" type="ORF">LTLLF_187975</name>
</gene>
<evidence type="ECO:0000313" key="4">
    <source>
        <dbReference type="Proteomes" id="UP000710432"/>
    </source>
</evidence>
<keyword evidence="1 2" id="KW-0175">Coiled coil</keyword>
<dbReference type="PANTHER" id="PTHR32123:SF9">
    <property type="entry name" value="PROTEIN SPINDLY"/>
    <property type="match status" value="1"/>
</dbReference>
<dbReference type="GO" id="GO:0043515">
    <property type="term" value="F:kinetochore binding"/>
    <property type="evidence" value="ECO:0007669"/>
    <property type="project" value="TreeGrafter"/>
</dbReference>